<keyword evidence="7" id="KW-0508">mRNA splicing</keyword>
<keyword evidence="3" id="KW-0507">mRNA processing</keyword>
<keyword evidence="14" id="KW-1185">Reference proteome</keyword>
<evidence type="ECO:0000256" key="8">
    <source>
        <dbReference type="ARBA" id="ARBA00023242"/>
    </source>
</evidence>
<dbReference type="PROSITE" id="PS50102">
    <property type="entry name" value="RRM"/>
    <property type="match status" value="2"/>
</dbReference>
<dbReference type="Proteomes" id="UP001150538">
    <property type="component" value="Unassembled WGS sequence"/>
</dbReference>
<evidence type="ECO:0000259" key="12">
    <source>
        <dbReference type="PROSITE" id="PS50102"/>
    </source>
</evidence>
<keyword evidence="9" id="KW-0687">Ribonucleoprotein</keyword>
<dbReference type="SUPFAM" id="SSF54928">
    <property type="entry name" value="RNA-binding domain, RBD"/>
    <property type="match status" value="1"/>
</dbReference>
<comment type="caution">
    <text evidence="13">The sequence shown here is derived from an EMBL/GenBank/DDBJ whole genome shotgun (WGS) entry which is preliminary data.</text>
</comment>
<dbReference type="CDD" id="cd12246">
    <property type="entry name" value="RRM1_U1A_like"/>
    <property type="match status" value="1"/>
</dbReference>
<dbReference type="GO" id="GO:0008380">
    <property type="term" value="P:RNA splicing"/>
    <property type="evidence" value="ECO:0007669"/>
    <property type="project" value="UniProtKB-KW"/>
</dbReference>
<dbReference type="InterPro" id="IPR012677">
    <property type="entry name" value="Nucleotide-bd_a/b_plait_sf"/>
</dbReference>
<protein>
    <recommendedName>
        <fullName evidence="12">RRM domain-containing protein</fullName>
    </recommendedName>
</protein>
<evidence type="ECO:0000256" key="11">
    <source>
        <dbReference type="SAM" id="MobiDB-lite"/>
    </source>
</evidence>
<evidence type="ECO:0000313" key="14">
    <source>
        <dbReference type="Proteomes" id="UP001150538"/>
    </source>
</evidence>
<keyword evidence="6 10" id="KW-0694">RNA-binding</keyword>
<name>A0A9W7ZTY9_9FUNG</name>
<dbReference type="AlphaFoldDB" id="A0A9W7ZTY9"/>
<dbReference type="GO" id="GO:0006397">
    <property type="term" value="P:mRNA processing"/>
    <property type="evidence" value="ECO:0007669"/>
    <property type="project" value="UniProtKB-KW"/>
</dbReference>
<gene>
    <name evidence="13" type="ORF">H4219_003721</name>
</gene>
<sequence>MSAIPPNQTIYLRNLNEKIRKEELKETLYNLCIPFGRIMDIVALKTMKMRGQAFVVFWDISSATNALRHLNGVEVYEKPIVVEYALSKSVAVMRLENDGELVQKPENISAARRKKLLGISDTNDKSSPLKRSKNQVSDDEDNDNEQNSKRNKRQAVENSESKADNTESNNASPILFIENLPRTGNCEEKLKELFEKYDGFRGVRMISGKPEIAFVDYETASQAAEAKKILSGFKITPSNSLSIKFAS</sequence>
<keyword evidence="5" id="KW-0677">Repeat</keyword>
<proteinExistence type="inferred from homology"/>
<dbReference type="InterPro" id="IPR000504">
    <property type="entry name" value="RRM_dom"/>
</dbReference>
<feature type="domain" description="RRM" evidence="12">
    <location>
        <begin position="173"/>
        <end position="247"/>
    </location>
</feature>
<dbReference type="InterPro" id="IPR035979">
    <property type="entry name" value="RBD_domain_sf"/>
</dbReference>
<evidence type="ECO:0000256" key="9">
    <source>
        <dbReference type="ARBA" id="ARBA00023274"/>
    </source>
</evidence>
<dbReference type="FunFam" id="3.30.70.330:FF:000029">
    <property type="entry name" value="U2 small nuclear ribonucleoprotein B"/>
    <property type="match status" value="1"/>
</dbReference>
<keyword evidence="4" id="KW-0747">Spliceosome</keyword>
<feature type="region of interest" description="Disordered" evidence="11">
    <location>
        <begin position="117"/>
        <end position="170"/>
    </location>
</feature>
<dbReference type="SMART" id="SM00360">
    <property type="entry name" value="RRM"/>
    <property type="match status" value="2"/>
</dbReference>
<dbReference type="Gene3D" id="3.30.70.330">
    <property type="match status" value="2"/>
</dbReference>
<dbReference type="EMBL" id="JANBPU010000099">
    <property type="protein sequence ID" value="KAJ1916554.1"/>
    <property type="molecule type" value="Genomic_DNA"/>
</dbReference>
<evidence type="ECO:0000313" key="13">
    <source>
        <dbReference type="EMBL" id="KAJ1916554.1"/>
    </source>
</evidence>
<evidence type="ECO:0000256" key="3">
    <source>
        <dbReference type="ARBA" id="ARBA00022664"/>
    </source>
</evidence>
<evidence type="ECO:0000256" key="6">
    <source>
        <dbReference type="ARBA" id="ARBA00022884"/>
    </source>
</evidence>
<evidence type="ECO:0000256" key="7">
    <source>
        <dbReference type="ARBA" id="ARBA00023187"/>
    </source>
</evidence>
<dbReference type="GO" id="GO:0030532">
    <property type="term" value="C:small nuclear ribonucleoprotein complex"/>
    <property type="evidence" value="ECO:0007669"/>
    <property type="project" value="UniProtKB-ARBA"/>
</dbReference>
<evidence type="ECO:0000256" key="1">
    <source>
        <dbReference type="ARBA" id="ARBA00004123"/>
    </source>
</evidence>
<organism evidence="13 14">
    <name type="scientific">Mycoemilia scoparia</name>
    <dbReference type="NCBI Taxonomy" id="417184"/>
    <lineage>
        <taxon>Eukaryota</taxon>
        <taxon>Fungi</taxon>
        <taxon>Fungi incertae sedis</taxon>
        <taxon>Zoopagomycota</taxon>
        <taxon>Kickxellomycotina</taxon>
        <taxon>Kickxellomycetes</taxon>
        <taxon>Kickxellales</taxon>
        <taxon>Kickxellaceae</taxon>
        <taxon>Mycoemilia</taxon>
    </lineage>
</organism>
<keyword evidence="8" id="KW-0539">Nucleus</keyword>
<evidence type="ECO:0000256" key="10">
    <source>
        <dbReference type="PROSITE-ProRule" id="PRU00176"/>
    </source>
</evidence>
<dbReference type="CDD" id="cd12247">
    <property type="entry name" value="RRM2_U1A_like"/>
    <property type="match status" value="1"/>
</dbReference>
<feature type="domain" description="RRM" evidence="12">
    <location>
        <begin position="8"/>
        <end position="87"/>
    </location>
</feature>
<reference evidence="13" key="1">
    <citation type="submission" date="2022-07" db="EMBL/GenBank/DDBJ databases">
        <title>Phylogenomic reconstructions and comparative analyses of Kickxellomycotina fungi.</title>
        <authorList>
            <person name="Reynolds N.K."/>
            <person name="Stajich J.E."/>
            <person name="Barry K."/>
            <person name="Grigoriev I.V."/>
            <person name="Crous P."/>
            <person name="Smith M.E."/>
        </authorList>
    </citation>
    <scope>NUCLEOTIDE SEQUENCE</scope>
    <source>
        <strain evidence="13">NBRC 100468</strain>
    </source>
</reference>
<accession>A0A9W7ZTY9</accession>
<dbReference type="GO" id="GO:0003723">
    <property type="term" value="F:RNA binding"/>
    <property type="evidence" value="ECO:0007669"/>
    <property type="project" value="UniProtKB-UniRule"/>
</dbReference>
<dbReference type="OrthoDB" id="277802at2759"/>
<comment type="subcellular location">
    <subcellularLocation>
        <location evidence="1">Nucleus</location>
    </subcellularLocation>
</comment>
<dbReference type="Pfam" id="PF00076">
    <property type="entry name" value="RRM_1"/>
    <property type="match status" value="2"/>
</dbReference>
<evidence type="ECO:0000256" key="5">
    <source>
        <dbReference type="ARBA" id="ARBA00022737"/>
    </source>
</evidence>
<evidence type="ECO:0000256" key="4">
    <source>
        <dbReference type="ARBA" id="ARBA00022728"/>
    </source>
</evidence>
<evidence type="ECO:0000256" key="2">
    <source>
        <dbReference type="ARBA" id="ARBA00007243"/>
    </source>
</evidence>
<dbReference type="GO" id="GO:0005681">
    <property type="term" value="C:spliceosomal complex"/>
    <property type="evidence" value="ECO:0007669"/>
    <property type="project" value="UniProtKB-KW"/>
</dbReference>
<dbReference type="FunFam" id="3.30.70.330:FF:000039">
    <property type="entry name" value="U1 small nuclear ribonucleoprotein A"/>
    <property type="match status" value="1"/>
</dbReference>
<dbReference type="PANTHER" id="PTHR10501">
    <property type="entry name" value="U1 SMALL NUCLEAR RIBONUCLEOPROTEIN A/U2 SMALL NUCLEAR RIBONUCLEOPROTEIN B"/>
    <property type="match status" value="1"/>
</dbReference>
<comment type="similarity">
    <text evidence="2">Belongs to the RRM U1 A/B'' family.</text>
</comment>